<name>A0A135T687_9PEZI</name>
<keyword evidence="3" id="KW-1185">Reference proteome</keyword>
<evidence type="ECO:0000313" key="3">
    <source>
        <dbReference type="Proteomes" id="UP000070121"/>
    </source>
</evidence>
<evidence type="ECO:0000313" key="2">
    <source>
        <dbReference type="EMBL" id="KXH43635.1"/>
    </source>
</evidence>
<dbReference type="Proteomes" id="UP000070121">
    <property type="component" value="Unassembled WGS sequence"/>
</dbReference>
<gene>
    <name evidence="2" type="ORF">CSAL01_07932</name>
</gene>
<comment type="caution">
    <text evidence="2">The sequence shown here is derived from an EMBL/GenBank/DDBJ whole genome shotgun (WGS) entry which is preliminary data.</text>
</comment>
<dbReference type="EMBL" id="JFFI01002095">
    <property type="protein sequence ID" value="KXH43635.1"/>
    <property type="molecule type" value="Genomic_DNA"/>
</dbReference>
<sequence>MLGAHSSSRSAEKPPSNEKPSRDIRLERFENDDNNNLCTPVHTVGSKPQTLKDKLGQHFSKLPSTTAKKH</sequence>
<proteinExistence type="predicted"/>
<dbReference type="OrthoDB" id="4814338at2759"/>
<reference evidence="2 3" key="1">
    <citation type="submission" date="2014-02" db="EMBL/GenBank/DDBJ databases">
        <title>The genome sequence of Colletotrichum salicis CBS 607.94.</title>
        <authorList>
            <person name="Baroncelli R."/>
            <person name="Thon M.R."/>
        </authorList>
    </citation>
    <scope>NUCLEOTIDE SEQUENCE [LARGE SCALE GENOMIC DNA]</scope>
    <source>
        <strain evidence="2 3">CBS 607.94</strain>
    </source>
</reference>
<protein>
    <submittedName>
        <fullName evidence="2">Uncharacterized protein</fullName>
    </submittedName>
</protein>
<feature type="region of interest" description="Disordered" evidence="1">
    <location>
        <begin position="1"/>
        <end position="70"/>
    </location>
</feature>
<accession>A0A135T687</accession>
<evidence type="ECO:0000256" key="1">
    <source>
        <dbReference type="SAM" id="MobiDB-lite"/>
    </source>
</evidence>
<dbReference type="AlphaFoldDB" id="A0A135T687"/>
<organism evidence="2 3">
    <name type="scientific">Colletotrichum salicis</name>
    <dbReference type="NCBI Taxonomy" id="1209931"/>
    <lineage>
        <taxon>Eukaryota</taxon>
        <taxon>Fungi</taxon>
        <taxon>Dikarya</taxon>
        <taxon>Ascomycota</taxon>
        <taxon>Pezizomycotina</taxon>
        <taxon>Sordariomycetes</taxon>
        <taxon>Hypocreomycetidae</taxon>
        <taxon>Glomerellales</taxon>
        <taxon>Glomerellaceae</taxon>
        <taxon>Colletotrichum</taxon>
        <taxon>Colletotrichum acutatum species complex</taxon>
    </lineage>
</organism>
<feature type="compositionally biased region" description="Basic and acidic residues" evidence="1">
    <location>
        <begin position="10"/>
        <end position="31"/>
    </location>
</feature>